<organism evidence="3 4">
    <name type="scientific">Cryphonectria parasitica (strain ATCC 38755 / EP155)</name>
    <dbReference type="NCBI Taxonomy" id="660469"/>
    <lineage>
        <taxon>Eukaryota</taxon>
        <taxon>Fungi</taxon>
        <taxon>Dikarya</taxon>
        <taxon>Ascomycota</taxon>
        <taxon>Pezizomycotina</taxon>
        <taxon>Sordariomycetes</taxon>
        <taxon>Sordariomycetidae</taxon>
        <taxon>Diaporthales</taxon>
        <taxon>Cryphonectriaceae</taxon>
        <taxon>Cryphonectria-Endothia species complex</taxon>
        <taxon>Cryphonectria</taxon>
    </lineage>
</organism>
<protein>
    <submittedName>
        <fullName evidence="3">Uncharacterized protein</fullName>
    </submittedName>
</protein>
<evidence type="ECO:0000313" key="3">
    <source>
        <dbReference type="EMBL" id="KAF3766969.1"/>
    </source>
</evidence>
<keyword evidence="4" id="KW-1185">Reference proteome</keyword>
<feature type="region of interest" description="Disordered" evidence="1">
    <location>
        <begin position="69"/>
        <end position="91"/>
    </location>
</feature>
<reference evidence="3" key="1">
    <citation type="journal article" date="2020" name="Phytopathology">
        <title>Genome sequence of the chestnut blight fungus Cryphonectria parasitica EP155: A fundamental resource for an archetypical invasive plant pathogen.</title>
        <authorList>
            <person name="Crouch J.A."/>
            <person name="Dawe A."/>
            <person name="Aerts A."/>
            <person name="Barry K."/>
            <person name="Churchill A.C.L."/>
            <person name="Grimwood J."/>
            <person name="Hillman B."/>
            <person name="Milgroom M.G."/>
            <person name="Pangilinan J."/>
            <person name="Smith M."/>
            <person name="Salamov A."/>
            <person name="Schmutz J."/>
            <person name="Yadav J."/>
            <person name="Grigoriev I.V."/>
            <person name="Nuss D."/>
        </authorList>
    </citation>
    <scope>NUCLEOTIDE SEQUENCE</scope>
    <source>
        <strain evidence="3">EP155</strain>
    </source>
</reference>
<dbReference type="EMBL" id="MU032346">
    <property type="protein sequence ID" value="KAF3766969.1"/>
    <property type="molecule type" value="Genomic_DNA"/>
</dbReference>
<feature type="transmembrane region" description="Helical" evidence="2">
    <location>
        <begin position="154"/>
        <end position="171"/>
    </location>
</feature>
<keyword evidence="2" id="KW-0472">Membrane</keyword>
<proteinExistence type="predicted"/>
<name>A0A9P5CPY5_CRYP1</name>
<keyword evidence="2" id="KW-0812">Transmembrane</keyword>
<dbReference type="RefSeq" id="XP_040777930.1">
    <property type="nucleotide sequence ID" value="XM_040918768.1"/>
</dbReference>
<evidence type="ECO:0000313" key="4">
    <source>
        <dbReference type="Proteomes" id="UP000803844"/>
    </source>
</evidence>
<comment type="caution">
    <text evidence="3">The sequence shown here is derived from an EMBL/GenBank/DDBJ whole genome shotgun (WGS) entry which is preliminary data.</text>
</comment>
<sequence length="193" mass="21800">MASHTCDPSQWTGEMIHDVIPREGSWTAWKLQDTKVRRDTSAYNDFQISAIPSSPAVKFHAWDSRCSSGSRHRRPCTRNNTNNNGHRHHSSLSAGLSNPLLQLASTLYTNDSQRYYKSRFGLGSLCALWIKLDASAVIHSGCVFKAPINKDRRTIDGFFFFFFFFFFFDLWNTSTTSGSVTDGLSREVSGVKT</sequence>
<dbReference type="Proteomes" id="UP000803844">
    <property type="component" value="Unassembled WGS sequence"/>
</dbReference>
<evidence type="ECO:0000256" key="1">
    <source>
        <dbReference type="SAM" id="MobiDB-lite"/>
    </source>
</evidence>
<evidence type="ECO:0000256" key="2">
    <source>
        <dbReference type="SAM" id="Phobius"/>
    </source>
</evidence>
<gene>
    <name evidence="3" type="ORF">M406DRAFT_287936</name>
</gene>
<dbReference type="GeneID" id="63835897"/>
<keyword evidence="2" id="KW-1133">Transmembrane helix</keyword>
<accession>A0A9P5CPY5</accession>
<dbReference type="AlphaFoldDB" id="A0A9P5CPY5"/>